<dbReference type="HOGENOM" id="CLU_006954_1_0_11"/>
<evidence type="ECO:0000313" key="3">
    <source>
        <dbReference type="EMBL" id="BAK34943.1"/>
    </source>
</evidence>
<dbReference type="GO" id="GO:0008237">
    <property type="term" value="F:metallopeptidase activity"/>
    <property type="evidence" value="ECO:0007669"/>
    <property type="project" value="InterPro"/>
</dbReference>
<protein>
    <recommendedName>
        <fullName evidence="5">Peptidase M12B domain-containing protein</fullName>
    </recommendedName>
</protein>
<feature type="signal peptide" evidence="2">
    <location>
        <begin position="1"/>
        <end position="21"/>
    </location>
</feature>
<name>F5XT71_MICPN</name>
<evidence type="ECO:0000256" key="1">
    <source>
        <dbReference type="SAM" id="MobiDB-lite"/>
    </source>
</evidence>
<feature type="chain" id="PRO_5003329072" description="Peptidase M12B domain-containing protein" evidence="2">
    <location>
        <begin position="22"/>
        <end position="861"/>
    </location>
</feature>
<keyword evidence="4" id="KW-1185">Reference proteome</keyword>
<dbReference type="SUPFAM" id="SSF55486">
    <property type="entry name" value="Metalloproteases ('zincins'), catalytic domain"/>
    <property type="match status" value="1"/>
</dbReference>
<dbReference type="KEGG" id="mph:MLP_19290"/>
<dbReference type="STRING" id="1032480.MLP_19290"/>
<sequence length="861" mass="92075">MVVTAALTVAGLTLAPPTADAQPNDHIFTPFREFKPSGSKVRIDPKRFSAVKVDPADVRAKLARAPMAASAKPTVFELPTPNGKTERFEVRRSLVMETKLAAAHPELQTWSGVSLDHRGTSVALDVTPMGFHASVRGPNGQDAWYIDPAYNKRGTREHLVYYGHSLPKPMDSPVERELPAINRQIEGQRSMPQAAPSPTVTQRVYRLALLSDPTYADYFGSENVLAEKVTLMVRVNQIYNDDLAIRMVLVDGTEKLNLDTVDKATGADGPCGLHSCYTLDPDAQDYVEGQLSYCDVGTLQRNQTVLGQLIGASNYDIGHVALGTNGGGIAGLGVVGSIEKAMGCTGIPDPVGDYYAIDYVAHEVGHQFAGNHTFNGTQWNCSGGNRNAGTSVEPGSGSSIMAYAGICRQDNLQPHSDPYFSQRSISEMTAYTGGVAPSPVEVQDVSLSGFEAPGDTLTIGYPGATAEPVTVTFGSTYTAENLKAAIEGLTGKKVTIAKWGYDPYAGIYSDPVVYPAPVGQPDEAGFQVIFAGDPDPYTDDSDRMDMRALIVKTSDGVGARVGETAKGGPANNNGETHRTGNRAPSVTGPAGRTLPLRTPFTLRGSGTDPDGDKLTYLWEQNDVGGVNGTALVDNKKVDGPLFRVFGHYADVSDENARLSPSPGQNQAGYSPSRTFPDMEQILAGNTNAKTGTCPPAPPNNADTYVVVPLPIVNCYSEFLPVKGYVGNAGSKTPAMHFRLTARDTVAGGGGVSYADLTLRLDPNAGPFLVSSFAKGGSVKAGSKQTITWKVNRTRKLAKNVKILLSTDNGKTWSKVLVNKTANDGRVRVKLPKKVKTTQARIMIRAIDNYFFDVNDSVFRIR</sequence>
<dbReference type="Gene3D" id="3.40.390.10">
    <property type="entry name" value="Collagenase (Catalytic Domain)"/>
    <property type="match status" value="1"/>
</dbReference>
<organism evidence="3 4">
    <name type="scientific">Microlunatus phosphovorus (strain ATCC 700054 / DSM 10555 / JCM 9379 / NBRC 101784 / NCIMB 13414 / VKM Ac-1990 / NM-1)</name>
    <dbReference type="NCBI Taxonomy" id="1032480"/>
    <lineage>
        <taxon>Bacteria</taxon>
        <taxon>Bacillati</taxon>
        <taxon>Actinomycetota</taxon>
        <taxon>Actinomycetes</taxon>
        <taxon>Propionibacteriales</taxon>
        <taxon>Propionibacteriaceae</taxon>
        <taxon>Microlunatus</taxon>
    </lineage>
</organism>
<feature type="region of interest" description="Disordered" evidence="1">
    <location>
        <begin position="653"/>
        <end position="673"/>
    </location>
</feature>
<dbReference type="Proteomes" id="UP000007947">
    <property type="component" value="Chromosome"/>
</dbReference>
<dbReference type="AlphaFoldDB" id="F5XT71"/>
<proteinExistence type="predicted"/>
<keyword evidence="2" id="KW-0732">Signal</keyword>
<evidence type="ECO:0008006" key="5">
    <source>
        <dbReference type="Google" id="ProtNLM"/>
    </source>
</evidence>
<reference evidence="3 4" key="1">
    <citation type="submission" date="2011-05" db="EMBL/GenBank/DDBJ databases">
        <title>Whole genome sequence of Microlunatus phosphovorus NM-1.</title>
        <authorList>
            <person name="Hosoyama A."/>
            <person name="Sasaki K."/>
            <person name="Harada T."/>
            <person name="Igarashi R."/>
            <person name="Kawakoshi A."/>
            <person name="Sasagawa M."/>
            <person name="Fukada J."/>
            <person name="Nakamura S."/>
            <person name="Katano Y."/>
            <person name="Hanada S."/>
            <person name="Kamagata Y."/>
            <person name="Nakamura N."/>
            <person name="Yamazaki S."/>
            <person name="Fujita N."/>
        </authorList>
    </citation>
    <scope>NUCLEOTIDE SEQUENCE [LARGE SCALE GENOMIC DNA]</scope>
    <source>
        <strain evidence="4">ATCC 700054 / DSM 10555 / JCM 9379 / NBRC 101784 / NCIMB 13414 / VKM Ac-1990 / NM-1</strain>
    </source>
</reference>
<dbReference type="InterPro" id="IPR024079">
    <property type="entry name" value="MetalloPept_cat_dom_sf"/>
</dbReference>
<dbReference type="Pfam" id="PF13574">
    <property type="entry name" value="Reprolysin_2"/>
    <property type="match status" value="1"/>
</dbReference>
<feature type="compositionally biased region" description="Polar residues" evidence="1">
    <location>
        <begin position="661"/>
        <end position="673"/>
    </location>
</feature>
<evidence type="ECO:0000256" key="2">
    <source>
        <dbReference type="SAM" id="SignalP"/>
    </source>
</evidence>
<accession>F5XT71</accession>
<dbReference type="EMBL" id="AP012204">
    <property type="protein sequence ID" value="BAK34943.1"/>
    <property type="molecule type" value="Genomic_DNA"/>
</dbReference>
<dbReference type="eggNOG" id="COG4934">
    <property type="taxonomic scope" value="Bacteria"/>
</dbReference>
<gene>
    <name evidence="3" type="ordered locus">MLP_19290</name>
</gene>
<evidence type="ECO:0000313" key="4">
    <source>
        <dbReference type="Proteomes" id="UP000007947"/>
    </source>
</evidence>
<feature type="region of interest" description="Disordered" evidence="1">
    <location>
        <begin position="560"/>
        <end position="608"/>
    </location>
</feature>